<accession>A0AAV4J2W2</accession>
<dbReference type="AlphaFoldDB" id="A0AAV4J2W2"/>
<organism evidence="10 11">
    <name type="scientific">Elysia marginata</name>
    <dbReference type="NCBI Taxonomy" id="1093978"/>
    <lineage>
        <taxon>Eukaryota</taxon>
        <taxon>Metazoa</taxon>
        <taxon>Spiralia</taxon>
        <taxon>Lophotrochozoa</taxon>
        <taxon>Mollusca</taxon>
        <taxon>Gastropoda</taxon>
        <taxon>Heterobranchia</taxon>
        <taxon>Euthyneura</taxon>
        <taxon>Panpulmonata</taxon>
        <taxon>Sacoglossa</taxon>
        <taxon>Placobranchoidea</taxon>
        <taxon>Plakobranchidae</taxon>
        <taxon>Elysia</taxon>
    </lineage>
</organism>
<gene>
    <name evidence="10" type="ORF">ElyMa_001479900</name>
</gene>
<keyword evidence="10" id="KW-0687">Ribonucleoprotein</keyword>
<dbReference type="Gene3D" id="2.40.10.230">
    <property type="entry name" value="Probable tRNA pseudouridine synthase domain"/>
    <property type="match status" value="1"/>
</dbReference>
<sequence>MNSDKLDEFSTNSGISCKSQVDTCAETTGNGLAEEKSPLNSANKIFFKNFDNQSISDTNMHDSLLMTDPVKQQPNETNTEIALTPHKVVNNSTHNNNMSTHTANVIMLDSDSQNGVCEEEFNSSSVPADESESTAAAQAHSTNPTNLLSSNNIAHTPQNDAPKSLNELSDVEKAADCDQSTPPTDLSVVDAVSENNTDFKQSNVGVTTVVVEDSVIGQDQLDESQGEDKLLHRGQTIVDYSDDNDADDNSSSSSSFAPPIEDRLKELEEVLSDDGDEKKSMSTKPSLQRNKIRTEGEVFPEELPPLEYLMISPDESVELEPLGVVSGIVDVLVVVKADNNSPALYDDTILFVEGRKPLGLIFETFGTVEKPYYSVRFNNAEDITEKGIEVGHRVYFAPKADNLTKYVFIAELRKKRPGQDARPGSDLSSNRPALLPGELMRNPFGAKSQQFKSASSRPASSADSAGVRASGPLSAPPPRPPPYMFHSPLPPRPGPPAASFGQNPRWSPRFSVPPPFHQRSSPGPNCPPAMGQPPFSFTASESLPPFGRPPFAGSNMPTFSSPCPPPFHPSKETSVMNAPVNPMQRSPSFPAQFPPPPPTNFFGLRPAKFNPYVPPPLPFGNSSPQGFPLPAGQPPPSHSNQRFPSNSRTSK</sequence>
<proteinExistence type="inferred from homology"/>
<dbReference type="GO" id="GO:0000493">
    <property type="term" value="P:box H/ACA snoRNP assembly"/>
    <property type="evidence" value="ECO:0007669"/>
    <property type="project" value="InterPro"/>
</dbReference>
<keyword evidence="7" id="KW-0694">RNA-binding</keyword>
<dbReference type="EMBL" id="BMAT01002920">
    <property type="protein sequence ID" value="GFS16725.1"/>
    <property type="molecule type" value="Genomic_DNA"/>
</dbReference>
<dbReference type="GO" id="GO:0005732">
    <property type="term" value="C:sno(s)RNA-containing ribonucleoprotein complex"/>
    <property type="evidence" value="ECO:0007669"/>
    <property type="project" value="InterPro"/>
</dbReference>
<dbReference type="GO" id="GO:0043489">
    <property type="term" value="P:RNA stabilization"/>
    <property type="evidence" value="ECO:0007669"/>
    <property type="project" value="UniProtKB-ARBA"/>
</dbReference>
<evidence type="ECO:0000313" key="11">
    <source>
        <dbReference type="Proteomes" id="UP000762676"/>
    </source>
</evidence>
<evidence type="ECO:0000256" key="8">
    <source>
        <dbReference type="ARBA" id="ARBA00023242"/>
    </source>
</evidence>
<evidence type="ECO:0000256" key="6">
    <source>
        <dbReference type="ARBA" id="ARBA00022553"/>
    </source>
</evidence>
<dbReference type="InterPro" id="IPR038664">
    <property type="entry name" value="Gar1/Naf1_Cbf5-bd_sf"/>
</dbReference>
<evidence type="ECO:0000256" key="9">
    <source>
        <dbReference type="SAM" id="MobiDB-lite"/>
    </source>
</evidence>
<feature type="compositionally biased region" description="Low complexity" evidence="9">
    <location>
        <begin position="453"/>
        <end position="473"/>
    </location>
</feature>
<feature type="region of interest" description="Disordered" evidence="9">
    <location>
        <begin position="417"/>
        <end position="651"/>
    </location>
</feature>
<dbReference type="Proteomes" id="UP000762676">
    <property type="component" value="Unassembled WGS sequence"/>
</dbReference>
<dbReference type="PANTHER" id="PTHR31633">
    <property type="entry name" value="H/ACA RIBONUCLEOPROTEIN COMPLEX NON-CORE SUBUNIT NAF1"/>
    <property type="match status" value="1"/>
</dbReference>
<dbReference type="GO" id="GO:0003723">
    <property type="term" value="F:RNA binding"/>
    <property type="evidence" value="ECO:0007669"/>
    <property type="project" value="UniProtKB-KW"/>
</dbReference>
<evidence type="ECO:0000256" key="3">
    <source>
        <dbReference type="ARBA" id="ARBA00021438"/>
    </source>
</evidence>
<dbReference type="SUPFAM" id="SSF50447">
    <property type="entry name" value="Translation proteins"/>
    <property type="match status" value="1"/>
</dbReference>
<feature type="compositionally biased region" description="Polar residues" evidence="9">
    <location>
        <begin position="638"/>
        <end position="651"/>
    </location>
</feature>
<evidence type="ECO:0000256" key="2">
    <source>
        <dbReference type="ARBA" id="ARBA00009801"/>
    </source>
</evidence>
<evidence type="ECO:0000313" key="10">
    <source>
        <dbReference type="EMBL" id="GFS16725.1"/>
    </source>
</evidence>
<dbReference type="PANTHER" id="PTHR31633:SF1">
    <property type="entry name" value="H_ACA RIBONUCLEOPROTEIN COMPLEX NON-CORE SUBUNIT NAF1"/>
    <property type="match status" value="1"/>
</dbReference>
<dbReference type="GO" id="GO:0006364">
    <property type="term" value="P:rRNA processing"/>
    <property type="evidence" value="ECO:0007669"/>
    <property type="project" value="UniProtKB-KW"/>
</dbReference>
<keyword evidence="4" id="KW-0690">Ribosome biogenesis</keyword>
<feature type="region of interest" description="Disordered" evidence="9">
    <location>
        <begin position="115"/>
        <end position="164"/>
    </location>
</feature>
<keyword evidence="6" id="KW-0597">Phosphoprotein</keyword>
<evidence type="ECO:0000256" key="5">
    <source>
        <dbReference type="ARBA" id="ARBA00022552"/>
    </source>
</evidence>
<evidence type="ECO:0000256" key="1">
    <source>
        <dbReference type="ARBA" id="ARBA00004123"/>
    </source>
</evidence>
<comment type="caution">
    <text evidence="10">The sequence shown here is derived from an EMBL/GenBank/DDBJ whole genome shotgun (WGS) entry which is preliminary data.</text>
</comment>
<dbReference type="GO" id="GO:0005634">
    <property type="term" value="C:nucleus"/>
    <property type="evidence" value="ECO:0007669"/>
    <property type="project" value="UniProtKB-SubCell"/>
</dbReference>
<feature type="compositionally biased region" description="Low complexity" evidence="9">
    <location>
        <begin position="141"/>
        <end position="152"/>
    </location>
</feature>
<keyword evidence="11" id="KW-1185">Reference proteome</keyword>
<name>A0AAV4J2W2_9GAST</name>
<comment type="subcellular location">
    <subcellularLocation>
        <location evidence="1">Nucleus</location>
    </subcellularLocation>
</comment>
<dbReference type="Pfam" id="PF04410">
    <property type="entry name" value="Gar1"/>
    <property type="match status" value="1"/>
</dbReference>
<keyword evidence="8" id="KW-0539">Nucleus</keyword>
<feature type="region of interest" description="Disordered" evidence="9">
    <location>
        <begin position="272"/>
        <end position="291"/>
    </location>
</feature>
<dbReference type="GO" id="GO:0001522">
    <property type="term" value="P:pseudouridine synthesis"/>
    <property type="evidence" value="ECO:0007669"/>
    <property type="project" value="InterPro"/>
</dbReference>
<keyword evidence="5" id="KW-0698">rRNA processing</keyword>
<protein>
    <recommendedName>
        <fullName evidence="3">H/ACA ribonucleoprotein complex non-core subunit NAF1</fullName>
    </recommendedName>
</protein>
<feature type="compositionally biased region" description="Pro residues" evidence="9">
    <location>
        <begin position="474"/>
        <end position="496"/>
    </location>
</feature>
<feature type="region of interest" description="Disordered" evidence="9">
    <location>
        <begin position="239"/>
        <end position="261"/>
    </location>
</feature>
<dbReference type="InterPro" id="IPR009000">
    <property type="entry name" value="Transl_B-barrel_sf"/>
</dbReference>
<dbReference type="InterPro" id="IPR007504">
    <property type="entry name" value="H/ACA_rnp_Gar1/Naf1"/>
</dbReference>
<dbReference type="FunFam" id="2.40.10.230:FF:000002">
    <property type="entry name" value="H/ACA ribonucleoprotein complex non-core subunit NAF1"/>
    <property type="match status" value="1"/>
</dbReference>
<evidence type="ECO:0000256" key="7">
    <source>
        <dbReference type="ARBA" id="ARBA00022884"/>
    </source>
</evidence>
<comment type="similarity">
    <text evidence="2">Belongs to the NAF1 family.</text>
</comment>
<evidence type="ECO:0000256" key="4">
    <source>
        <dbReference type="ARBA" id="ARBA00022517"/>
    </source>
</evidence>
<reference evidence="10 11" key="1">
    <citation type="journal article" date="2021" name="Elife">
        <title>Chloroplast acquisition without the gene transfer in kleptoplastic sea slugs, Plakobranchus ocellatus.</title>
        <authorList>
            <person name="Maeda T."/>
            <person name="Takahashi S."/>
            <person name="Yoshida T."/>
            <person name="Shimamura S."/>
            <person name="Takaki Y."/>
            <person name="Nagai Y."/>
            <person name="Toyoda A."/>
            <person name="Suzuki Y."/>
            <person name="Arimoto A."/>
            <person name="Ishii H."/>
            <person name="Satoh N."/>
            <person name="Nishiyama T."/>
            <person name="Hasebe M."/>
            <person name="Maruyama T."/>
            <person name="Minagawa J."/>
            <person name="Obokata J."/>
            <person name="Shigenobu S."/>
        </authorList>
    </citation>
    <scope>NUCLEOTIDE SEQUENCE [LARGE SCALE GENOMIC DNA]</scope>
</reference>
<dbReference type="InterPro" id="IPR040309">
    <property type="entry name" value="Naf1"/>
</dbReference>